<accession>A0A0A9HL20</accession>
<proteinExistence type="predicted"/>
<reference evidence="1" key="2">
    <citation type="journal article" date="2015" name="Data Brief">
        <title>Shoot transcriptome of the giant reed, Arundo donax.</title>
        <authorList>
            <person name="Barrero R.A."/>
            <person name="Guerrero F.D."/>
            <person name="Moolhuijzen P."/>
            <person name="Goolsby J.A."/>
            <person name="Tidwell J."/>
            <person name="Bellgard S.E."/>
            <person name="Bellgard M.I."/>
        </authorList>
    </citation>
    <scope>NUCLEOTIDE SEQUENCE</scope>
    <source>
        <tissue evidence="1">Shoot tissue taken approximately 20 cm above the soil surface</tissue>
    </source>
</reference>
<dbReference type="EMBL" id="GBRH01160444">
    <property type="protein sequence ID" value="JAE37452.1"/>
    <property type="molecule type" value="Transcribed_RNA"/>
</dbReference>
<organism evidence="1">
    <name type="scientific">Arundo donax</name>
    <name type="common">Giant reed</name>
    <name type="synonym">Donax arundinaceus</name>
    <dbReference type="NCBI Taxonomy" id="35708"/>
    <lineage>
        <taxon>Eukaryota</taxon>
        <taxon>Viridiplantae</taxon>
        <taxon>Streptophyta</taxon>
        <taxon>Embryophyta</taxon>
        <taxon>Tracheophyta</taxon>
        <taxon>Spermatophyta</taxon>
        <taxon>Magnoliopsida</taxon>
        <taxon>Liliopsida</taxon>
        <taxon>Poales</taxon>
        <taxon>Poaceae</taxon>
        <taxon>PACMAD clade</taxon>
        <taxon>Arundinoideae</taxon>
        <taxon>Arundineae</taxon>
        <taxon>Arundo</taxon>
    </lineage>
</organism>
<evidence type="ECO:0000313" key="1">
    <source>
        <dbReference type="EMBL" id="JAE37452.1"/>
    </source>
</evidence>
<protein>
    <submittedName>
        <fullName evidence="1">Uncharacterized protein</fullName>
    </submittedName>
</protein>
<reference evidence="1" key="1">
    <citation type="submission" date="2014-09" db="EMBL/GenBank/DDBJ databases">
        <authorList>
            <person name="Magalhaes I.L.F."/>
            <person name="Oliveira U."/>
            <person name="Santos F.R."/>
            <person name="Vidigal T.H.D.A."/>
            <person name="Brescovit A.D."/>
            <person name="Santos A.J."/>
        </authorList>
    </citation>
    <scope>NUCLEOTIDE SEQUENCE</scope>
    <source>
        <tissue evidence="1">Shoot tissue taken approximately 20 cm above the soil surface</tissue>
    </source>
</reference>
<name>A0A0A9HL20_ARUDO</name>
<sequence length="108" mass="12556">MIFDFQSIFSCLGLDACSFVPHTLPFSFYRSISLVICSLYRSIFTCHMYIEYSCLRAPTFAKTLLVPSNSTKTAITLCLPTCWQLKKQCFIYSWGRVRTRVYLKSYCI</sequence>
<dbReference type="AlphaFoldDB" id="A0A0A9HL20"/>